<evidence type="ECO:0000313" key="6">
    <source>
        <dbReference type="Proteomes" id="UP000190285"/>
    </source>
</evidence>
<dbReference type="InterPro" id="IPR019887">
    <property type="entry name" value="Tscrpt_reg_AsnC/Lrp_C"/>
</dbReference>
<dbReference type="GO" id="GO:0043565">
    <property type="term" value="F:sequence-specific DNA binding"/>
    <property type="evidence" value="ECO:0007669"/>
    <property type="project" value="InterPro"/>
</dbReference>
<dbReference type="PANTHER" id="PTHR30154:SF34">
    <property type="entry name" value="TRANSCRIPTIONAL REGULATOR AZLB"/>
    <property type="match status" value="1"/>
</dbReference>
<sequence length="162" mass="18499">MKSLNDSKHMLEKSVLIDEVDKKILRELINNSRISYSDIAERVHLSRVSVRERVIKLKQSGIIKHFTIFIDSAGIGFKTSVFFDIEVKTNMIDSVARTLAEFDEITIVYQTTGATSLHVHAQLENLDSIGEFMHNKLYSIDGITNVNSHILLKKYKSLLTYI</sequence>
<dbReference type="GO" id="GO:0005829">
    <property type="term" value="C:cytosol"/>
    <property type="evidence" value="ECO:0007669"/>
    <property type="project" value="TreeGrafter"/>
</dbReference>
<dbReference type="EMBL" id="FUZT01000004">
    <property type="protein sequence ID" value="SKC62810.1"/>
    <property type="molecule type" value="Genomic_DNA"/>
</dbReference>
<keyword evidence="6" id="KW-1185">Reference proteome</keyword>
<proteinExistence type="predicted"/>
<evidence type="ECO:0000256" key="1">
    <source>
        <dbReference type="ARBA" id="ARBA00023015"/>
    </source>
</evidence>
<feature type="domain" description="HTH asnC-type" evidence="4">
    <location>
        <begin position="17"/>
        <end position="78"/>
    </location>
</feature>
<dbReference type="PANTHER" id="PTHR30154">
    <property type="entry name" value="LEUCINE-RESPONSIVE REGULATORY PROTEIN"/>
    <property type="match status" value="1"/>
</dbReference>
<dbReference type="Proteomes" id="UP000190285">
    <property type="component" value="Unassembled WGS sequence"/>
</dbReference>
<keyword evidence="3" id="KW-0804">Transcription</keyword>
<dbReference type="Pfam" id="PF01037">
    <property type="entry name" value="AsnC_trans_reg"/>
    <property type="match status" value="1"/>
</dbReference>
<protein>
    <submittedName>
        <fullName evidence="5">Transcriptional regulator, AsnC family</fullName>
    </submittedName>
</protein>
<evidence type="ECO:0000256" key="2">
    <source>
        <dbReference type="ARBA" id="ARBA00023125"/>
    </source>
</evidence>
<dbReference type="InterPro" id="IPR000485">
    <property type="entry name" value="AsnC-type_HTH_dom"/>
</dbReference>
<organism evidence="5 6">
    <name type="scientific">Maledivibacter halophilus</name>
    <dbReference type="NCBI Taxonomy" id="36842"/>
    <lineage>
        <taxon>Bacteria</taxon>
        <taxon>Bacillati</taxon>
        <taxon>Bacillota</taxon>
        <taxon>Clostridia</taxon>
        <taxon>Peptostreptococcales</taxon>
        <taxon>Caminicellaceae</taxon>
        <taxon>Maledivibacter</taxon>
    </lineage>
</organism>
<dbReference type="PRINTS" id="PR00033">
    <property type="entry name" value="HTHASNC"/>
</dbReference>
<dbReference type="PROSITE" id="PS50956">
    <property type="entry name" value="HTH_ASNC_2"/>
    <property type="match status" value="1"/>
</dbReference>
<keyword evidence="2" id="KW-0238">DNA-binding</keyword>
<dbReference type="InterPro" id="IPR036390">
    <property type="entry name" value="WH_DNA-bd_sf"/>
</dbReference>
<dbReference type="AlphaFoldDB" id="A0A1T5KGQ4"/>
<dbReference type="InterPro" id="IPR036388">
    <property type="entry name" value="WH-like_DNA-bd_sf"/>
</dbReference>
<dbReference type="SUPFAM" id="SSF46785">
    <property type="entry name" value="Winged helix' DNA-binding domain"/>
    <property type="match status" value="1"/>
</dbReference>
<dbReference type="Gene3D" id="1.10.10.10">
    <property type="entry name" value="Winged helix-like DNA-binding domain superfamily/Winged helix DNA-binding domain"/>
    <property type="match status" value="1"/>
</dbReference>
<reference evidence="5 6" key="1">
    <citation type="submission" date="2017-02" db="EMBL/GenBank/DDBJ databases">
        <authorList>
            <person name="Peterson S.W."/>
        </authorList>
    </citation>
    <scope>NUCLEOTIDE SEQUENCE [LARGE SCALE GENOMIC DNA]</scope>
    <source>
        <strain evidence="5 6">M1</strain>
    </source>
</reference>
<accession>A0A1T5KGQ4</accession>
<dbReference type="InterPro" id="IPR011008">
    <property type="entry name" value="Dimeric_a/b-barrel"/>
</dbReference>
<evidence type="ECO:0000259" key="4">
    <source>
        <dbReference type="PROSITE" id="PS50956"/>
    </source>
</evidence>
<keyword evidence="1" id="KW-0805">Transcription regulation</keyword>
<evidence type="ECO:0000256" key="3">
    <source>
        <dbReference type="ARBA" id="ARBA00023163"/>
    </source>
</evidence>
<dbReference type="Pfam" id="PF13404">
    <property type="entry name" value="HTH_AsnC-type"/>
    <property type="match status" value="1"/>
</dbReference>
<dbReference type="RefSeq" id="WP_079490974.1">
    <property type="nucleotide sequence ID" value="NZ_FUZT01000004.1"/>
</dbReference>
<name>A0A1T5KGQ4_9FIRM</name>
<dbReference type="GO" id="GO:0043200">
    <property type="term" value="P:response to amino acid"/>
    <property type="evidence" value="ECO:0007669"/>
    <property type="project" value="TreeGrafter"/>
</dbReference>
<evidence type="ECO:0000313" key="5">
    <source>
        <dbReference type="EMBL" id="SKC62810.1"/>
    </source>
</evidence>
<dbReference type="SUPFAM" id="SSF54909">
    <property type="entry name" value="Dimeric alpha+beta barrel"/>
    <property type="match status" value="1"/>
</dbReference>
<dbReference type="Gene3D" id="3.30.70.920">
    <property type="match status" value="1"/>
</dbReference>
<dbReference type="SMART" id="SM00344">
    <property type="entry name" value="HTH_ASNC"/>
    <property type="match status" value="1"/>
</dbReference>
<dbReference type="STRING" id="36842.SAMN02194393_01786"/>
<gene>
    <name evidence="5" type="ORF">SAMN02194393_01786</name>
</gene>
<dbReference type="OrthoDB" id="66249at2"/>
<dbReference type="InterPro" id="IPR019888">
    <property type="entry name" value="Tscrpt_reg_AsnC-like"/>
</dbReference>